<protein>
    <submittedName>
        <fullName evidence="2">Uncharacterized protein</fullName>
    </submittedName>
</protein>
<dbReference type="Proteomes" id="UP000663525">
    <property type="component" value="Chromosome"/>
</dbReference>
<evidence type="ECO:0000313" key="2">
    <source>
        <dbReference type="EMBL" id="QSG05409.1"/>
    </source>
</evidence>
<organism evidence="2 3">
    <name type="scientific">Halapricum desulfuricans</name>
    <dbReference type="NCBI Taxonomy" id="2841257"/>
    <lineage>
        <taxon>Archaea</taxon>
        <taxon>Methanobacteriati</taxon>
        <taxon>Methanobacteriota</taxon>
        <taxon>Stenosarchaea group</taxon>
        <taxon>Halobacteria</taxon>
        <taxon>Halobacteriales</taxon>
        <taxon>Haloarculaceae</taxon>
        <taxon>Halapricum</taxon>
    </lineage>
</organism>
<gene>
    <name evidence="2" type="ORF">HSR121_1062</name>
</gene>
<accession>A0A897N2S9</accession>
<dbReference type="EMBL" id="CP064787">
    <property type="protein sequence ID" value="QSG05409.1"/>
    <property type="molecule type" value="Genomic_DNA"/>
</dbReference>
<evidence type="ECO:0000256" key="1">
    <source>
        <dbReference type="SAM" id="MobiDB-lite"/>
    </source>
</evidence>
<sequence>MPVSNGSATRGHGDAAPGDVVTTASMAIPMSVELHSVRPGTTIRSLDRRR</sequence>
<reference evidence="2" key="1">
    <citation type="submission" date="2020-11" db="EMBL/GenBank/DDBJ databases">
        <title>Carbohydrate-dependent, anaerobic sulfur respiration: A novel catabolism in halophilic archaea.</title>
        <authorList>
            <person name="Sorokin D.Y."/>
            <person name="Messina E."/>
            <person name="Smedile F."/>
            <person name="La Cono V."/>
            <person name="Hallsworth J.E."/>
            <person name="Yakimov M.M."/>
        </authorList>
    </citation>
    <scope>NUCLEOTIDE SEQUENCE</scope>
    <source>
        <strain evidence="2">HSR12-1</strain>
    </source>
</reference>
<evidence type="ECO:0000313" key="3">
    <source>
        <dbReference type="Proteomes" id="UP000663525"/>
    </source>
</evidence>
<name>A0A897N2S9_9EURY</name>
<dbReference type="AlphaFoldDB" id="A0A897N2S9"/>
<proteinExistence type="predicted"/>
<feature type="region of interest" description="Disordered" evidence="1">
    <location>
        <begin position="1"/>
        <end position="20"/>
    </location>
</feature>